<comment type="caution">
    <text evidence="1">The sequence shown here is derived from an EMBL/GenBank/DDBJ whole genome shotgun (WGS) entry which is preliminary data.</text>
</comment>
<organism evidence="1 2">
    <name type="scientific">Ridgeia piscesae</name>
    <name type="common">Tubeworm</name>
    <dbReference type="NCBI Taxonomy" id="27915"/>
    <lineage>
        <taxon>Eukaryota</taxon>
        <taxon>Metazoa</taxon>
        <taxon>Spiralia</taxon>
        <taxon>Lophotrochozoa</taxon>
        <taxon>Annelida</taxon>
        <taxon>Polychaeta</taxon>
        <taxon>Sedentaria</taxon>
        <taxon>Canalipalpata</taxon>
        <taxon>Sabellida</taxon>
        <taxon>Siboglinidae</taxon>
        <taxon>Ridgeia</taxon>
    </lineage>
</organism>
<protein>
    <submittedName>
        <fullName evidence="1">Uncharacterized protein</fullName>
    </submittedName>
</protein>
<evidence type="ECO:0000313" key="1">
    <source>
        <dbReference type="EMBL" id="KAK2163371.1"/>
    </source>
</evidence>
<dbReference type="AlphaFoldDB" id="A0AAD9K2L6"/>
<keyword evidence="2" id="KW-1185">Reference proteome</keyword>
<evidence type="ECO:0000313" key="2">
    <source>
        <dbReference type="Proteomes" id="UP001209878"/>
    </source>
</evidence>
<proteinExistence type="predicted"/>
<dbReference type="Gene3D" id="3.90.1720.10">
    <property type="entry name" value="endopeptidase domain like (from Nostoc punctiforme)"/>
    <property type="match status" value="1"/>
</dbReference>
<name>A0AAD9K2L6_RIDPI</name>
<dbReference type="Proteomes" id="UP001209878">
    <property type="component" value="Unassembled WGS sequence"/>
</dbReference>
<reference evidence="1" key="1">
    <citation type="journal article" date="2023" name="Mol. Biol. Evol.">
        <title>Third-Generation Sequencing Reveals the Adaptive Role of the Epigenome in Three Deep-Sea Polychaetes.</title>
        <authorList>
            <person name="Perez M."/>
            <person name="Aroh O."/>
            <person name="Sun Y."/>
            <person name="Lan Y."/>
            <person name="Juniper S.K."/>
            <person name="Young C.R."/>
            <person name="Angers B."/>
            <person name="Qian P.Y."/>
        </authorList>
    </citation>
    <scope>NUCLEOTIDE SEQUENCE</scope>
    <source>
        <strain evidence="1">R07B-5</strain>
    </source>
</reference>
<sequence length="168" mass="18328">MLNHYYLSTGPIQLAGTGPALGQYIAPALAQCWTSIGPTLGQYHMPALARFTAAVQRPNTYKCNIFVADIIKAAGAKAPHRHWWKWSPIAAAEWGNSKSSVLEDANCWTLVSSTTDAKRGDVISDGHHVGIVTGKSLTTSASSIEHQVVTNDWGFRDSQNPTIWRYTC</sequence>
<gene>
    <name evidence="1" type="ORF">NP493_1466g00019</name>
</gene>
<accession>A0AAD9K2L6</accession>
<dbReference type="EMBL" id="JAODUO010001466">
    <property type="protein sequence ID" value="KAK2163371.1"/>
    <property type="molecule type" value="Genomic_DNA"/>
</dbReference>